<evidence type="ECO:0000313" key="2">
    <source>
        <dbReference type="EMBL" id="SEG27083.1"/>
    </source>
</evidence>
<dbReference type="GeneID" id="39858851"/>
<dbReference type="RefSeq" id="WP_103991451.1">
    <property type="nucleotide sequence ID" value="NZ_CP031311.1"/>
</dbReference>
<evidence type="ECO:0000313" key="4">
    <source>
        <dbReference type="Proteomes" id="UP000296733"/>
    </source>
</evidence>
<reference evidence="2 3" key="1">
    <citation type="submission" date="2016-10" db="EMBL/GenBank/DDBJ databases">
        <authorList>
            <person name="de Groot N.N."/>
        </authorList>
    </citation>
    <scope>NUCLEOTIDE SEQUENCE [LARGE SCALE GENOMIC DNA]</scope>
    <source>
        <strain evidence="2 3">CGMCC 1.10331</strain>
    </source>
</reference>
<dbReference type="EMBL" id="CP031311">
    <property type="protein sequence ID" value="QCC48347.1"/>
    <property type="molecule type" value="Genomic_DNA"/>
</dbReference>
<proteinExistence type="predicted"/>
<dbReference type="EMBL" id="FNVN01000002">
    <property type="protein sequence ID" value="SEG27083.1"/>
    <property type="molecule type" value="Genomic_DNA"/>
</dbReference>
<organism evidence="2 3">
    <name type="scientific">Halobellus limi</name>
    <dbReference type="NCBI Taxonomy" id="699433"/>
    <lineage>
        <taxon>Archaea</taxon>
        <taxon>Methanobacteriati</taxon>
        <taxon>Methanobacteriota</taxon>
        <taxon>Stenosarchaea group</taxon>
        <taxon>Halobacteria</taxon>
        <taxon>Halobacteriales</taxon>
        <taxon>Haloferacaceae</taxon>
        <taxon>Halobellus</taxon>
    </lineage>
</organism>
<evidence type="ECO:0000313" key="3">
    <source>
        <dbReference type="Proteomes" id="UP000236740"/>
    </source>
</evidence>
<dbReference type="InterPro" id="IPR029044">
    <property type="entry name" value="Nucleotide-diphossugar_trans"/>
</dbReference>
<gene>
    <name evidence="1" type="ORF">DV707_12120</name>
    <name evidence="2" type="ORF">SAMN04488133_1709</name>
</gene>
<keyword evidence="1" id="KW-0808">Transferase</keyword>
<dbReference type="Proteomes" id="UP000296733">
    <property type="component" value="Chromosome"/>
</dbReference>
<protein>
    <submittedName>
        <fullName evidence="2">Glucosyl-3-phosphoglycerate synthase</fullName>
    </submittedName>
    <submittedName>
        <fullName evidence="1">Glycosyl transferase family 2</fullName>
    </submittedName>
</protein>
<sequence length="381" mass="41714">MEYVQTRVTTLHDLADPLPAAPTDRAAVVVPMTEREYETDAANRMLRVLEGLDPARVVVPLRAATDRVGPVREWLSGFDLSLDLLWCDGPRVASLLAEAGLGGGRGKGRDVWLGLGRATAEEFVVVHDADTTTYDESFVRRLLFPLTRGYDFAKGYYARVEDDHLYGRLFRLFYAPLVRALVDEHPEPYLRYLDSFRYALAGEFAATAEMARRIRTPRKWGLEVGTLGDAFDVAGFEGTAQVDLGTYEHDHRTVEGSAGLSDMSRSVGETLLRSVVERGIDPDFSTLPRRYREAASTLVDQYALDAAFNDFRFDRAHERAQVSQYAAAVEEPTGADDRLPAWADAPLSAEAVSEAAEADVEDAVAGGNAGVAAADATGFGE</sequence>
<dbReference type="KEGG" id="hlm:DV707_12120"/>
<accession>A0A1H5YSE8</accession>
<dbReference type="SUPFAM" id="SSF53448">
    <property type="entry name" value="Nucleotide-diphospho-sugar transferases"/>
    <property type="match status" value="1"/>
</dbReference>
<keyword evidence="3" id="KW-1185">Reference proteome</keyword>
<dbReference type="AlphaFoldDB" id="A0A1H5YSE8"/>
<dbReference type="GO" id="GO:0016740">
    <property type="term" value="F:transferase activity"/>
    <property type="evidence" value="ECO:0007669"/>
    <property type="project" value="UniProtKB-KW"/>
</dbReference>
<dbReference type="Proteomes" id="UP000236740">
    <property type="component" value="Unassembled WGS sequence"/>
</dbReference>
<evidence type="ECO:0000313" key="1">
    <source>
        <dbReference type="EMBL" id="QCC48347.1"/>
    </source>
</evidence>
<dbReference type="OrthoDB" id="123709at2157"/>
<name>A0A1H5YSE8_9EURY</name>
<dbReference type="Gene3D" id="3.90.550.10">
    <property type="entry name" value="Spore Coat Polysaccharide Biosynthesis Protein SpsA, Chain A"/>
    <property type="match status" value="1"/>
</dbReference>
<reference evidence="1 4" key="2">
    <citation type="journal article" date="2019" name="Nat. Commun.">
        <title>A new type of DNA phosphorothioation-based antiviral system in archaea.</title>
        <authorList>
            <person name="Xiong L."/>
            <person name="Liu S."/>
            <person name="Chen S."/>
            <person name="Xiao Y."/>
            <person name="Zhu B."/>
            <person name="Gao Y."/>
            <person name="Zhang Y."/>
            <person name="Chen B."/>
            <person name="Luo J."/>
            <person name="Deng Z."/>
            <person name="Chen X."/>
            <person name="Wang L."/>
            <person name="Chen S."/>
        </authorList>
    </citation>
    <scope>NUCLEOTIDE SEQUENCE [LARGE SCALE GENOMIC DNA]</scope>
    <source>
        <strain evidence="1 4">CGMCC 1.10331</strain>
    </source>
</reference>